<organism evidence="4 5">
    <name type="scientific">Trypanosoma theileri</name>
    <dbReference type="NCBI Taxonomy" id="67003"/>
    <lineage>
        <taxon>Eukaryota</taxon>
        <taxon>Discoba</taxon>
        <taxon>Euglenozoa</taxon>
        <taxon>Kinetoplastea</taxon>
        <taxon>Metakinetoplastina</taxon>
        <taxon>Trypanosomatida</taxon>
        <taxon>Trypanosomatidae</taxon>
        <taxon>Trypanosoma</taxon>
    </lineage>
</organism>
<feature type="region of interest" description="Disordered" evidence="2">
    <location>
        <begin position="310"/>
        <end position="344"/>
    </location>
</feature>
<dbReference type="GeneID" id="39984927"/>
<dbReference type="InterPro" id="IPR045257">
    <property type="entry name" value="E2/Pdx1"/>
</dbReference>
<keyword evidence="5" id="KW-1185">Reference proteome</keyword>
<dbReference type="OrthoDB" id="537444at2759"/>
<dbReference type="GO" id="GO:0006086">
    <property type="term" value="P:pyruvate decarboxylation to acetyl-CoA"/>
    <property type="evidence" value="ECO:0007669"/>
    <property type="project" value="InterPro"/>
</dbReference>
<dbReference type="EMBL" id="NBCO01000012">
    <property type="protein sequence ID" value="ORC89397.1"/>
    <property type="molecule type" value="Genomic_DNA"/>
</dbReference>
<dbReference type="Proteomes" id="UP000192257">
    <property type="component" value="Unassembled WGS sequence"/>
</dbReference>
<dbReference type="RefSeq" id="XP_028883463.1">
    <property type="nucleotide sequence ID" value="XM_029025147.1"/>
</dbReference>
<keyword evidence="4" id="KW-0808">Transferase</keyword>
<feature type="compositionally biased region" description="Low complexity" evidence="2">
    <location>
        <begin position="322"/>
        <end position="344"/>
    </location>
</feature>
<dbReference type="VEuPathDB" id="TriTrypDB:TM35_000121720"/>
<reference evidence="4 5" key="1">
    <citation type="submission" date="2017-03" db="EMBL/GenBank/DDBJ databases">
        <title>An alternative strategy for trypanosome survival in the mammalian bloodstream revealed through genome and transcriptome analysis of the ubiquitous bovine parasite Trypanosoma (Megatrypanum) theileri.</title>
        <authorList>
            <person name="Kelly S."/>
            <person name="Ivens A."/>
            <person name="Mott A."/>
            <person name="O'Neill E."/>
            <person name="Emms D."/>
            <person name="Macleod O."/>
            <person name="Voorheis P."/>
            <person name="Matthews J."/>
            <person name="Matthews K."/>
            <person name="Carrington M."/>
        </authorList>
    </citation>
    <scope>NUCLEOTIDE SEQUENCE [LARGE SCALE GENOMIC DNA]</scope>
    <source>
        <strain evidence="4">Edinburgh</strain>
    </source>
</reference>
<feature type="compositionally biased region" description="Low complexity" evidence="2">
    <location>
        <begin position="222"/>
        <end position="254"/>
    </location>
</feature>
<dbReference type="PROSITE" id="PS50968">
    <property type="entry name" value="BIOTINYL_LIPOYL"/>
    <property type="match status" value="2"/>
</dbReference>
<dbReference type="GO" id="GO:0004742">
    <property type="term" value="F:dihydrolipoyllysine-residue acetyltransferase activity"/>
    <property type="evidence" value="ECO:0007669"/>
    <property type="project" value="TreeGrafter"/>
</dbReference>
<dbReference type="SUPFAM" id="SSF51230">
    <property type="entry name" value="Single hybrid motif"/>
    <property type="match status" value="2"/>
</dbReference>
<evidence type="ECO:0000256" key="1">
    <source>
        <dbReference type="ARBA" id="ARBA00022823"/>
    </source>
</evidence>
<dbReference type="STRING" id="67003.A0A1X0NXH9"/>
<protein>
    <submittedName>
        <fullName evidence="4">Putative dihydrolipoamide acetyltransferase</fullName>
    </submittedName>
</protein>
<feature type="domain" description="Lipoyl-binding" evidence="3">
    <location>
        <begin position="127"/>
        <end position="203"/>
    </location>
</feature>
<keyword evidence="1" id="KW-0450">Lipoyl</keyword>
<gene>
    <name evidence="4" type="ORF">TM35_000121720</name>
</gene>
<sequence>MPALSPSMETGTIVEWKKKVGDLVKENEVFCTVQTDKAVVDYTNTFDAGYLAKIIHKNGETVPVAKTIAVLVDSAEDVAKADEYVCEDEAAGGETTTTQEVKSTETAAASPGKPSGSTSEPPEGVDILSIFMPALSPSMETGTIVEWKKKVGDLVKENEVFCTVQTDKAVVDYTNTFDAGYLAKILHKNGETVPVAKTIALMVSNAEDVAKLANYSPEGAETAESSPSTTTTTTTTTAKTSTTTTTTTSTNTPKGDVKLYGGSLDEAIAASGPGVMRIAARLDRKTLESITPTGRGGRFCKSDFAGLPGFNYEDASPPPPATTTTTAGKTTTTGTSSPSATPAGAPVVGAAATVVVMSKVFPVYNFKISDTALLQQLIRTMPLPKPKKVKEGK</sequence>
<name>A0A1X0NXH9_9TRYP</name>
<dbReference type="CDD" id="cd06849">
    <property type="entry name" value="lipoyl_domain"/>
    <property type="match status" value="2"/>
</dbReference>
<dbReference type="PANTHER" id="PTHR23151:SF90">
    <property type="entry name" value="DIHYDROLIPOYLLYSINE-RESIDUE ACETYLTRANSFERASE COMPONENT OF PYRUVATE DEHYDROGENASE COMPLEX, MITOCHONDRIAL-RELATED"/>
    <property type="match status" value="1"/>
</dbReference>
<dbReference type="GO" id="GO:0045254">
    <property type="term" value="C:pyruvate dehydrogenase complex"/>
    <property type="evidence" value="ECO:0007669"/>
    <property type="project" value="InterPro"/>
</dbReference>
<evidence type="ECO:0000313" key="4">
    <source>
        <dbReference type="EMBL" id="ORC89397.1"/>
    </source>
</evidence>
<comment type="caution">
    <text evidence="4">The sequence shown here is derived from an EMBL/GenBank/DDBJ whole genome shotgun (WGS) entry which is preliminary data.</text>
</comment>
<evidence type="ECO:0000259" key="3">
    <source>
        <dbReference type="PROSITE" id="PS50968"/>
    </source>
</evidence>
<dbReference type="InterPro" id="IPR011053">
    <property type="entry name" value="Single_hybrid_motif"/>
</dbReference>
<dbReference type="Pfam" id="PF00364">
    <property type="entry name" value="Biotin_lipoyl"/>
    <property type="match status" value="2"/>
</dbReference>
<evidence type="ECO:0000313" key="5">
    <source>
        <dbReference type="Proteomes" id="UP000192257"/>
    </source>
</evidence>
<accession>A0A1X0NXH9</accession>
<feature type="compositionally biased region" description="Low complexity" evidence="2">
    <location>
        <begin position="92"/>
        <end position="106"/>
    </location>
</feature>
<feature type="domain" description="Lipoyl-binding" evidence="3">
    <location>
        <begin position="1"/>
        <end position="72"/>
    </location>
</feature>
<proteinExistence type="predicted"/>
<dbReference type="InterPro" id="IPR000089">
    <property type="entry name" value="Biotin_lipoyl"/>
</dbReference>
<dbReference type="AlphaFoldDB" id="A0A1X0NXH9"/>
<dbReference type="Gene3D" id="2.40.50.100">
    <property type="match status" value="2"/>
</dbReference>
<dbReference type="FunFam" id="2.40.50.100:FF:000010">
    <property type="entry name" value="Acetyltransferase component of pyruvate dehydrogenase complex"/>
    <property type="match status" value="2"/>
</dbReference>
<evidence type="ECO:0000256" key="2">
    <source>
        <dbReference type="SAM" id="MobiDB-lite"/>
    </source>
</evidence>
<feature type="region of interest" description="Disordered" evidence="2">
    <location>
        <begin position="91"/>
        <end position="123"/>
    </location>
</feature>
<dbReference type="PANTHER" id="PTHR23151">
    <property type="entry name" value="DIHYDROLIPOAMIDE ACETYL/SUCCINYL-TRANSFERASE-RELATED"/>
    <property type="match status" value="1"/>
</dbReference>
<feature type="region of interest" description="Disordered" evidence="2">
    <location>
        <begin position="216"/>
        <end position="255"/>
    </location>
</feature>